<proteinExistence type="predicted"/>
<organism evidence="1 2">
    <name type="scientific">Persephonella atlantica</name>
    <dbReference type="NCBI Taxonomy" id="2699429"/>
    <lineage>
        <taxon>Bacteria</taxon>
        <taxon>Pseudomonadati</taxon>
        <taxon>Aquificota</taxon>
        <taxon>Aquificia</taxon>
        <taxon>Aquificales</taxon>
        <taxon>Hydrogenothermaceae</taxon>
        <taxon>Persephonella</taxon>
    </lineage>
</organism>
<dbReference type="RefSeq" id="WP_200674668.1">
    <property type="nucleotide sequence ID" value="NZ_JAACYA010000002.1"/>
</dbReference>
<accession>A0ABS1GJZ1</accession>
<protein>
    <submittedName>
        <fullName evidence="1">Uncharacterized protein</fullName>
    </submittedName>
</protein>
<gene>
    <name evidence="1" type="ORF">GWK41_08995</name>
</gene>
<keyword evidence="2" id="KW-1185">Reference proteome</keyword>
<dbReference type="Proteomes" id="UP000772812">
    <property type="component" value="Unassembled WGS sequence"/>
</dbReference>
<dbReference type="EMBL" id="JAACYA010000002">
    <property type="protein sequence ID" value="MBK3333206.1"/>
    <property type="molecule type" value="Genomic_DNA"/>
</dbReference>
<evidence type="ECO:0000313" key="2">
    <source>
        <dbReference type="Proteomes" id="UP000772812"/>
    </source>
</evidence>
<sequence length="58" mass="6904">MSYLEENLKVANLHLDRLKKASTEILERNLLENLDIDDFELKLLKNNDLCYINNKKKL</sequence>
<reference evidence="1 2" key="1">
    <citation type="journal article" date="2021" name="Syst. Appl. Microbiol.">
        <title>Persephonella atlantica sp. nov.: How to adapt to physico-chemical gradients in high temperature hydrothermal habitats.</title>
        <authorList>
            <person name="Francois D.X."/>
            <person name="Godfroy A."/>
            <person name="Mathien C."/>
            <person name="Aube J."/>
            <person name="Cathalot C."/>
            <person name="Lesongeur F."/>
            <person name="L'Haridon S."/>
            <person name="Philippon X."/>
            <person name="Roussel E.G."/>
        </authorList>
    </citation>
    <scope>NUCLEOTIDE SEQUENCE [LARGE SCALE GENOMIC DNA]</scope>
    <source>
        <strain evidence="1 2">MO1340</strain>
    </source>
</reference>
<name>A0ABS1GJZ1_9AQUI</name>
<evidence type="ECO:0000313" key="1">
    <source>
        <dbReference type="EMBL" id="MBK3333206.1"/>
    </source>
</evidence>
<comment type="caution">
    <text evidence="1">The sequence shown here is derived from an EMBL/GenBank/DDBJ whole genome shotgun (WGS) entry which is preliminary data.</text>
</comment>